<reference evidence="1 2" key="1">
    <citation type="journal article" date="2019" name="Int. J. Syst. Evol. Microbiol.">
        <title>The Global Catalogue of Microorganisms (GCM) 10K type strain sequencing project: providing services to taxonomists for standard genome sequencing and annotation.</title>
        <authorList>
            <consortium name="The Broad Institute Genomics Platform"/>
            <consortium name="The Broad Institute Genome Sequencing Center for Infectious Disease"/>
            <person name="Wu L."/>
            <person name="Ma J."/>
        </authorList>
    </citation>
    <scope>NUCLEOTIDE SEQUENCE [LARGE SCALE GENOMIC DNA]</scope>
    <source>
        <strain evidence="1 2">JCM 14326</strain>
    </source>
</reference>
<dbReference type="InterPro" id="IPR011989">
    <property type="entry name" value="ARM-like"/>
</dbReference>
<proteinExistence type="predicted"/>
<evidence type="ECO:0000313" key="1">
    <source>
        <dbReference type="EMBL" id="GAA1848245.1"/>
    </source>
</evidence>
<dbReference type="RefSeq" id="WP_344098652.1">
    <property type="nucleotide sequence ID" value="NZ_BAAANL010000001.1"/>
</dbReference>
<dbReference type="Gene3D" id="1.25.10.10">
    <property type="entry name" value="Leucine-rich Repeat Variant"/>
    <property type="match status" value="1"/>
</dbReference>
<protein>
    <submittedName>
        <fullName evidence="1">Uncharacterized protein</fullName>
    </submittedName>
</protein>
<accession>A0ABN2N1B0</accession>
<evidence type="ECO:0000313" key="2">
    <source>
        <dbReference type="Proteomes" id="UP001501094"/>
    </source>
</evidence>
<dbReference type="EMBL" id="BAAANL010000001">
    <property type="protein sequence ID" value="GAA1848245.1"/>
    <property type="molecule type" value="Genomic_DNA"/>
</dbReference>
<keyword evidence="2" id="KW-1185">Reference proteome</keyword>
<name>A0ABN2N1B0_9MICO</name>
<sequence>MAETSIWIEFIEQYPDLDFWVANNRTIGVAELRRLAVSATWQTRHRVAGKRRTRSGQVPCPPDLLEKLAHDPCDAVVHTVANNPGTPLATLQFLSRHRWDEVQTAAIRQLELFDQWVAALAGEVGSGQSFASGHLDEAGASLWSTESAVQEAITALDAATRVVADIGAQLVVGLALPLEMPLTIDVQAPDLRKLELIDEPPSIYVLSAGHFLLPSDREEYRCPIEHQPWGSGYHVEYVCGRSLKERELGWEFSRTIWVRKVDGAAAR</sequence>
<comment type="caution">
    <text evidence="1">The sequence shown here is derived from an EMBL/GenBank/DDBJ whole genome shotgun (WGS) entry which is preliminary data.</text>
</comment>
<dbReference type="Proteomes" id="UP001501094">
    <property type="component" value="Unassembled WGS sequence"/>
</dbReference>
<gene>
    <name evidence="1" type="ORF">GCM10009751_00450</name>
</gene>
<organism evidence="1 2">
    <name type="scientific">Myceligenerans crystallogenes</name>
    <dbReference type="NCBI Taxonomy" id="316335"/>
    <lineage>
        <taxon>Bacteria</taxon>
        <taxon>Bacillati</taxon>
        <taxon>Actinomycetota</taxon>
        <taxon>Actinomycetes</taxon>
        <taxon>Micrococcales</taxon>
        <taxon>Promicromonosporaceae</taxon>
        <taxon>Myceligenerans</taxon>
    </lineage>
</organism>